<reference evidence="2" key="1">
    <citation type="journal article" date="2020" name="Stud. Mycol.">
        <title>101 Dothideomycetes genomes: a test case for predicting lifestyles and emergence of pathogens.</title>
        <authorList>
            <person name="Haridas S."/>
            <person name="Albert R."/>
            <person name="Binder M."/>
            <person name="Bloem J."/>
            <person name="Labutti K."/>
            <person name="Salamov A."/>
            <person name="Andreopoulos B."/>
            <person name="Baker S."/>
            <person name="Barry K."/>
            <person name="Bills G."/>
            <person name="Bluhm B."/>
            <person name="Cannon C."/>
            <person name="Castanera R."/>
            <person name="Culley D."/>
            <person name="Daum C."/>
            <person name="Ezra D."/>
            <person name="Gonzalez J."/>
            <person name="Henrissat B."/>
            <person name="Kuo A."/>
            <person name="Liang C."/>
            <person name="Lipzen A."/>
            <person name="Lutzoni F."/>
            <person name="Magnuson J."/>
            <person name="Mondo S."/>
            <person name="Nolan M."/>
            <person name="Ohm R."/>
            <person name="Pangilinan J."/>
            <person name="Park H.-J."/>
            <person name="Ramirez L."/>
            <person name="Alfaro M."/>
            <person name="Sun H."/>
            <person name="Tritt A."/>
            <person name="Yoshinaga Y."/>
            <person name="Zwiers L.-H."/>
            <person name="Turgeon B."/>
            <person name="Goodwin S."/>
            <person name="Spatafora J."/>
            <person name="Crous P."/>
            <person name="Grigoriev I."/>
        </authorList>
    </citation>
    <scope>NUCLEOTIDE SEQUENCE</scope>
    <source>
        <strain evidence="2">CBS 279.74</strain>
    </source>
</reference>
<evidence type="ECO:0000256" key="1">
    <source>
        <dbReference type="SAM" id="MobiDB-lite"/>
    </source>
</evidence>
<organism evidence="2 3">
    <name type="scientific">Pleomassaria siparia CBS 279.74</name>
    <dbReference type="NCBI Taxonomy" id="1314801"/>
    <lineage>
        <taxon>Eukaryota</taxon>
        <taxon>Fungi</taxon>
        <taxon>Dikarya</taxon>
        <taxon>Ascomycota</taxon>
        <taxon>Pezizomycotina</taxon>
        <taxon>Dothideomycetes</taxon>
        <taxon>Pleosporomycetidae</taxon>
        <taxon>Pleosporales</taxon>
        <taxon>Pleomassariaceae</taxon>
        <taxon>Pleomassaria</taxon>
    </lineage>
</organism>
<feature type="region of interest" description="Disordered" evidence="1">
    <location>
        <begin position="1"/>
        <end position="29"/>
    </location>
</feature>
<gene>
    <name evidence="2" type="ORF">K504DRAFT_86045</name>
</gene>
<accession>A0A6G1JZW5</accession>
<name>A0A6G1JZW5_9PLEO</name>
<dbReference type="AlphaFoldDB" id="A0A6G1JZW5"/>
<feature type="compositionally biased region" description="Polar residues" evidence="1">
    <location>
        <begin position="1"/>
        <end position="10"/>
    </location>
</feature>
<sequence length="190" mass="20846">MGRSGKTLNGQGVAPLSRPTETKPKPPSRRSLCLHSLECSLYTPPHTSTHLYYRCLDTLLCCLSSHPPLHLANPPHSSAWSECNRYPAGLVSPSNIARCCRETPTAASLDLCRPLSLAATPHRPDPLSTISPRTLQLPFSEPLTLTTARSPKPAILHHCCYRCYHHCHHPASSCLAHPPPLFRVADINTL</sequence>
<dbReference type="Proteomes" id="UP000799428">
    <property type="component" value="Unassembled WGS sequence"/>
</dbReference>
<evidence type="ECO:0000313" key="2">
    <source>
        <dbReference type="EMBL" id="KAF2705893.1"/>
    </source>
</evidence>
<protein>
    <submittedName>
        <fullName evidence="2">Uncharacterized protein</fullName>
    </submittedName>
</protein>
<proteinExistence type="predicted"/>
<dbReference type="EMBL" id="MU005777">
    <property type="protein sequence ID" value="KAF2705893.1"/>
    <property type="molecule type" value="Genomic_DNA"/>
</dbReference>
<evidence type="ECO:0000313" key="3">
    <source>
        <dbReference type="Proteomes" id="UP000799428"/>
    </source>
</evidence>
<keyword evidence="3" id="KW-1185">Reference proteome</keyword>